<comment type="caution">
    <text evidence="14">The sequence shown here is derived from an EMBL/GenBank/DDBJ whole genome shotgun (WGS) entry which is preliminary data.</text>
</comment>
<comment type="cofactor">
    <cofactor evidence="12">
        <name>Zn(2+)</name>
        <dbReference type="ChEBI" id="CHEBI:29105"/>
    </cofactor>
    <text evidence="12">Binds 1 zinc ion per subunit.</text>
</comment>
<evidence type="ECO:0000256" key="1">
    <source>
        <dbReference type="ARBA" id="ARBA00000757"/>
    </source>
</evidence>
<feature type="binding site" evidence="12">
    <location>
        <position position="265"/>
    </location>
    <ligand>
        <name>Zn(2+)</name>
        <dbReference type="ChEBI" id="CHEBI:29105"/>
    </ligand>
</feature>
<dbReference type="EMBL" id="AZHC01000009">
    <property type="protein sequence ID" value="OAA44770.1"/>
    <property type="molecule type" value="Genomic_DNA"/>
</dbReference>
<dbReference type="PANTHER" id="PTHR10309:SF4">
    <property type="entry name" value="MANNOSE-6-PHOSPHATE ISOMERASE"/>
    <property type="match status" value="1"/>
</dbReference>
<evidence type="ECO:0000256" key="5">
    <source>
        <dbReference type="ARBA" id="ARBA00011956"/>
    </source>
</evidence>
<evidence type="ECO:0000256" key="11">
    <source>
        <dbReference type="ARBA" id="ARBA00030762"/>
    </source>
</evidence>
<dbReference type="PANTHER" id="PTHR10309">
    <property type="entry name" value="MANNOSE-6-PHOSPHATE ISOMERASE"/>
    <property type="match status" value="1"/>
</dbReference>
<evidence type="ECO:0000259" key="13">
    <source>
        <dbReference type="Pfam" id="PF20511"/>
    </source>
</evidence>
<feature type="domain" description="Phosphomannose isomerase type I catalytic" evidence="13">
    <location>
        <begin position="7"/>
        <end position="153"/>
    </location>
</feature>
<dbReference type="Gene3D" id="2.60.120.10">
    <property type="entry name" value="Jelly Rolls"/>
    <property type="match status" value="2"/>
</dbReference>
<name>A0A162LU75_METRR</name>
<dbReference type="EC" id="5.3.1.8" evidence="5"/>
<keyword evidence="7 12" id="KW-0479">Metal-binding</keyword>
<dbReference type="PRINTS" id="PR00714">
    <property type="entry name" value="MAN6PISMRASE"/>
</dbReference>
<comment type="similarity">
    <text evidence="4">Belongs to the mannose-6-phosphate isomerase type 1 family.</text>
</comment>
<dbReference type="OrthoDB" id="6605218at2759"/>
<dbReference type="NCBIfam" id="TIGR00218">
    <property type="entry name" value="manA"/>
    <property type="match status" value="1"/>
</dbReference>
<feature type="binding site" evidence="12">
    <location>
        <position position="110"/>
    </location>
    <ligand>
        <name>Zn(2+)</name>
        <dbReference type="ChEBI" id="CHEBI:29105"/>
    </ligand>
</feature>
<dbReference type="InterPro" id="IPR011051">
    <property type="entry name" value="RmlC_Cupin_sf"/>
</dbReference>
<reference evidence="14 15" key="1">
    <citation type="journal article" date="2016" name="Genome Biol. Evol.">
        <title>Divergent and convergent evolution of fungal pathogenicity.</title>
        <authorList>
            <person name="Shang Y."/>
            <person name="Xiao G."/>
            <person name="Zheng P."/>
            <person name="Cen K."/>
            <person name="Zhan S."/>
            <person name="Wang C."/>
        </authorList>
    </citation>
    <scope>NUCLEOTIDE SEQUENCE [LARGE SCALE GENOMIC DNA]</scope>
    <source>
        <strain evidence="14 15">RCEF 4871</strain>
    </source>
</reference>
<dbReference type="CDD" id="cd07011">
    <property type="entry name" value="cupin_PMI_type_I_N"/>
    <property type="match status" value="1"/>
</dbReference>
<evidence type="ECO:0000256" key="10">
    <source>
        <dbReference type="ARBA" id="ARBA00029741"/>
    </source>
</evidence>
<proteinExistence type="inferred from homology"/>
<keyword evidence="8 12" id="KW-0862">Zinc</keyword>
<evidence type="ECO:0000256" key="2">
    <source>
        <dbReference type="ARBA" id="ARBA00002564"/>
    </source>
</evidence>
<sequence>MGAISRLFQISGTCNNYPWGKKGRDSLAARLCEKTPGSGFAIQDDEYYSEMWFGDYPDFPARDVQTGQPLAELLKEHKEILLGPRQVEIFGDNLPFLPKILSIGKALPLQIHPDKSLAAKLHQKDPEKFADANHKPEIAVALSRFELFAGWRDLNLISPVFNLPSLRRFVPAETRFWTDETLRAVIRGMLEADGQTVQGIEEDLEQQSRRDMQHLGYPDSFFDLIQRLQSQYSATDPGLLVAVLCMNYLVLEPGEAVFIPADGVHCYLSGDIVECMARSNNMLSGGLCPVADRDNVDLFVETLRIDDSTRSDRLRLPAKPSKDGAGGHVMVYQPPISEFDLLRIDLPAGGEELVWKHEGPTVAIVVSGEGKILGDGKELAATEGCMFFIAADTAIMLRADAALQIYAAVVR</sequence>
<feature type="binding site" evidence="12">
    <location>
        <position position="112"/>
    </location>
    <ligand>
        <name>Zn(2+)</name>
        <dbReference type="ChEBI" id="CHEBI:29105"/>
    </ligand>
</feature>
<dbReference type="Pfam" id="PF20511">
    <property type="entry name" value="PMI_typeI_cat"/>
    <property type="match status" value="1"/>
</dbReference>
<keyword evidence="15" id="KW-1185">Reference proteome</keyword>
<dbReference type="GO" id="GO:0009298">
    <property type="term" value="P:GDP-mannose biosynthetic process"/>
    <property type="evidence" value="ECO:0007669"/>
    <property type="project" value="UniProtKB-UniPathway"/>
</dbReference>
<evidence type="ECO:0000256" key="12">
    <source>
        <dbReference type="PIRSR" id="PIRSR001480-2"/>
    </source>
</evidence>
<dbReference type="InterPro" id="IPR001250">
    <property type="entry name" value="Man6P_Isoase-1"/>
</dbReference>
<organism evidence="14 15">
    <name type="scientific">Metarhizium rileyi (strain RCEF 4871)</name>
    <name type="common">Nomuraea rileyi</name>
    <dbReference type="NCBI Taxonomy" id="1649241"/>
    <lineage>
        <taxon>Eukaryota</taxon>
        <taxon>Fungi</taxon>
        <taxon>Dikarya</taxon>
        <taxon>Ascomycota</taxon>
        <taxon>Pezizomycotina</taxon>
        <taxon>Sordariomycetes</taxon>
        <taxon>Hypocreomycetidae</taxon>
        <taxon>Hypocreales</taxon>
        <taxon>Clavicipitaceae</taxon>
        <taxon>Metarhizium</taxon>
    </lineage>
</organism>
<feature type="binding site" evidence="12">
    <location>
        <position position="137"/>
    </location>
    <ligand>
        <name>Zn(2+)</name>
        <dbReference type="ChEBI" id="CHEBI:29105"/>
    </ligand>
</feature>
<evidence type="ECO:0000256" key="7">
    <source>
        <dbReference type="ARBA" id="ARBA00022723"/>
    </source>
</evidence>
<dbReference type="STRING" id="1081105.A0A162LU75"/>
<dbReference type="PIRSF" id="PIRSF001480">
    <property type="entry name" value="Mannose-6-phosphate_isomerase"/>
    <property type="match status" value="1"/>
</dbReference>
<dbReference type="InterPro" id="IPR016305">
    <property type="entry name" value="Mannose-6-P_Isomerase"/>
</dbReference>
<protein>
    <recommendedName>
        <fullName evidence="6">Mannose-6-phosphate isomerase</fullName>
        <ecNumber evidence="5">5.3.1.8</ecNumber>
    </recommendedName>
    <alternativeName>
        <fullName evidence="10">Phosphohexomutase</fullName>
    </alternativeName>
    <alternativeName>
        <fullName evidence="11">Phosphomannose isomerase</fullName>
    </alternativeName>
</protein>
<dbReference type="SUPFAM" id="SSF51182">
    <property type="entry name" value="RmlC-like cupins"/>
    <property type="match status" value="1"/>
</dbReference>
<gene>
    <name evidence="14" type="ORF">NOR_03524</name>
</gene>
<comment type="catalytic activity">
    <reaction evidence="1">
        <text>D-mannose 6-phosphate = D-fructose 6-phosphate</text>
        <dbReference type="Rhea" id="RHEA:12356"/>
        <dbReference type="ChEBI" id="CHEBI:58735"/>
        <dbReference type="ChEBI" id="CHEBI:61527"/>
        <dbReference type="EC" id="5.3.1.8"/>
    </reaction>
</comment>
<keyword evidence="9 14" id="KW-0413">Isomerase</keyword>
<evidence type="ECO:0000256" key="9">
    <source>
        <dbReference type="ARBA" id="ARBA00023235"/>
    </source>
</evidence>
<dbReference type="AlphaFoldDB" id="A0A162LU75"/>
<dbReference type="GO" id="GO:0008270">
    <property type="term" value="F:zinc ion binding"/>
    <property type="evidence" value="ECO:0007669"/>
    <property type="project" value="InterPro"/>
</dbReference>
<dbReference type="GO" id="GO:0005975">
    <property type="term" value="P:carbohydrate metabolic process"/>
    <property type="evidence" value="ECO:0007669"/>
    <property type="project" value="InterPro"/>
</dbReference>
<dbReference type="InterPro" id="IPR046457">
    <property type="entry name" value="PMI_typeI_cat"/>
</dbReference>
<dbReference type="GO" id="GO:0004476">
    <property type="term" value="F:mannose-6-phosphate isomerase activity"/>
    <property type="evidence" value="ECO:0007669"/>
    <property type="project" value="UniProtKB-EC"/>
</dbReference>
<evidence type="ECO:0000256" key="6">
    <source>
        <dbReference type="ARBA" id="ARBA00018236"/>
    </source>
</evidence>
<dbReference type="InterPro" id="IPR014710">
    <property type="entry name" value="RmlC-like_jellyroll"/>
</dbReference>
<comment type="pathway">
    <text evidence="3">Nucleotide-sugar biosynthesis; GDP-alpha-D-mannose biosynthesis; alpha-D-mannose 1-phosphate from D-fructose 6-phosphate: step 1/2.</text>
</comment>
<dbReference type="GO" id="GO:0005829">
    <property type="term" value="C:cytosol"/>
    <property type="evidence" value="ECO:0007669"/>
    <property type="project" value="TreeGrafter"/>
</dbReference>
<dbReference type="UniPathway" id="UPA00126">
    <property type="reaction ID" value="UER00423"/>
</dbReference>
<evidence type="ECO:0000256" key="3">
    <source>
        <dbReference type="ARBA" id="ARBA00004666"/>
    </source>
</evidence>
<evidence type="ECO:0000256" key="8">
    <source>
        <dbReference type="ARBA" id="ARBA00022833"/>
    </source>
</evidence>
<dbReference type="OMA" id="QHYSEMW"/>
<evidence type="ECO:0000313" key="14">
    <source>
        <dbReference type="EMBL" id="OAA44770.1"/>
    </source>
</evidence>
<evidence type="ECO:0000313" key="15">
    <source>
        <dbReference type="Proteomes" id="UP000243498"/>
    </source>
</evidence>
<accession>A0A162LU75</accession>
<evidence type="ECO:0000256" key="4">
    <source>
        <dbReference type="ARBA" id="ARBA00010772"/>
    </source>
</evidence>
<comment type="function">
    <text evidence="2">Involved in the synthesis of the GDP-mannose and dolichol-phosphate-mannose required for a number of critical mannosyl transfer reactions.</text>
</comment>
<dbReference type="Proteomes" id="UP000243498">
    <property type="component" value="Unassembled WGS sequence"/>
</dbReference>
<dbReference type="Gene3D" id="1.10.441.10">
    <property type="entry name" value="Phosphomannose Isomerase, domain 2"/>
    <property type="match status" value="1"/>
</dbReference>